<comment type="caution">
    <text evidence="2">The sequence shown here is derived from an EMBL/GenBank/DDBJ whole genome shotgun (WGS) entry which is preliminary data.</text>
</comment>
<dbReference type="Gene3D" id="3.40.710.10">
    <property type="entry name" value="DD-peptidase/beta-lactamase superfamily"/>
    <property type="match status" value="1"/>
</dbReference>
<dbReference type="InterPro" id="IPR001466">
    <property type="entry name" value="Beta-lactam-related"/>
</dbReference>
<dbReference type="InterPro" id="IPR012338">
    <property type="entry name" value="Beta-lactam/transpept-like"/>
</dbReference>
<dbReference type="Proteomes" id="UP000306918">
    <property type="component" value="Unassembled WGS sequence"/>
</dbReference>
<dbReference type="PANTHER" id="PTHR43283:SF3">
    <property type="entry name" value="BETA-LACTAMASE FAMILY PROTEIN (AFU_ORTHOLOGUE AFUA_5G07500)"/>
    <property type="match status" value="1"/>
</dbReference>
<keyword evidence="3" id="KW-1185">Reference proteome</keyword>
<dbReference type="InterPro" id="IPR050789">
    <property type="entry name" value="Diverse_Enzym_Activities"/>
</dbReference>
<dbReference type="OrthoDB" id="1522765at2"/>
<dbReference type="RefSeq" id="WP_136576293.1">
    <property type="nucleotide sequence ID" value="NZ_STFF01000001.1"/>
</dbReference>
<feature type="domain" description="Beta-lactamase-related" evidence="1">
    <location>
        <begin position="47"/>
        <end position="411"/>
    </location>
</feature>
<dbReference type="SUPFAM" id="SSF56601">
    <property type="entry name" value="beta-lactamase/transpeptidase-like"/>
    <property type="match status" value="1"/>
</dbReference>
<dbReference type="PANTHER" id="PTHR43283">
    <property type="entry name" value="BETA-LACTAMASE-RELATED"/>
    <property type="match status" value="1"/>
</dbReference>
<organism evidence="2 3">
    <name type="scientific">Niastella caeni</name>
    <dbReference type="NCBI Taxonomy" id="2569763"/>
    <lineage>
        <taxon>Bacteria</taxon>
        <taxon>Pseudomonadati</taxon>
        <taxon>Bacteroidota</taxon>
        <taxon>Chitinophagia</taxon>
        <taxon>Chitinophagales</taxon>
        <taxon>Chitinophagaceae</taxon>
        <taxon>Niastella</taxon>
    </lineage>
</organism>
<proteinExistence type="predicted"/>
<reference evidence="2 3" key="1">
    <citation type="submission" date="2019-04" db="EMBL/GenBank/DDBJ databases">
        <title>Niastella caeni sp. nov., isolated from activated sludge.</title>
        <authorList>
            <person name="Sheng M."/>
        </authorList>
    </citation>
    <scope>NUCLEOTIDE SEQUENCE [LARGE SCALE GENOMIC DNA]</scope>
    <source>
        <strain evidence="2 3">HX-2-15</strain>
    </source>
</reference>
<protein>
    <submittedName>
        <fullName evidence="2">Beta-lactamase family protein</fullName>
    </submittedName>
</protein>
<evidence type="ECO:0000313" key="2">
    <source>
        <dbReference type="EMBL" id="THU41805.1"/>
    </source>
</evidence>
<dbReference type="EMBL" id="STFF01000001">
    <property type="protein sequence ID" value="THU41805.1"/>
    <property type="molecule type" value="Genomic_DNA"/>
</dbReference>
<gene>
    <name evidence="2" type="ORF">FAM09_06805</name>
</gene>
<dbReference type="Pfam" id="PF00144">
    <property type="entry name" value="Beta-lactamase"/>
    <property type="match status" value="1"/>
</dbReference>
<evidence type="ECO:0000313" key="3">
    <source>
        <dbReference type="Proteomes" id="UP000306918"/>
    </source>
</evidence>
<name>A0A4S8I1K4_9BACT</name>
<evidence type="ECO:0000259" key="1">
    <source>
        <dbReference type="Pfam" id="PF00144"/>
    </source>
</evidence>
<accession>A0A4S8I1K4</accession>
<dbReference type="AlphaFoldDB" id="A0A4S8I1K4"/>
<sequence>MRKIISTITVILLFISVAISQSAHPVLSMASTPEAGGFSSKRLTRIDTILKEYVDKGRMNGAVAMIVHDGKIVYYKNFGYNDLDTKAPLQKDAIFRIASQTKAITSVAVMMLHEEGKFMLDDPISNFIPEFRNPKVIDKFNKADTTYTTVPAKREITIRDLLTHTSGLGYAQIGSSEAKAIYYKAGVVGGIGIPEFVLADKMKILGTLPLFHQPGEKFTYGLNTDVLGYLVEVASGMSLKDFLHKRIFEPLGMKDTWFYLPADKQNRLAMLYTEDSITKKPLKMAEKLSLFGDMYRDYPKMKGTYYSGGAGLSSTIYDYAIFLQMLLNGGEYNGKRLLSRNSVRMMTMNQIGDLMRGPNKFGLGFGITTDKGSSILPTQEGTFEWGGMFATTYWVDPKEKLIGLIYRNIWPTSWGSLGNLYKVMVYQAMNY</sequence>